<accession>A0A1J9VFA9</accession>
<evidence type="ECO:0000313" key="1">
    <source>
        <dbReference type="EMBL" id="OJD74909.1"/>
    </source>
</evidence>
<dbReference type="AlphaFoldDB" id="A0A1J9VFA9"/>
<dbReference type="RefSeq" id="WP_071720076.1">
    <property type="nucleotide sequence ID" value="NZ_CBCSHB010000010.1"/>
</dbReference>
<proteinExistence type="predicted"/>
<dbReference type="Proteomes" id="UP000182788">
    <property type="component" value="Unassembled WGS sequence"/>
</dbReference>
<evidence type="ECO:0000313" key="2">
    <source>
        <dbReference type="Proteomes" id="UP000182788"/>
    </source>
</evidence>
<sequence>MKNTFSSDCEFTKIDCEAKPASTLTAFGFAFNAFAPQFASLFTPLLLPSTSPNPNITVPIINDTVSIGDGIKIQLPGIYQISYKLSISLDNSNAIPEANRFFLSLDTPHNIIPGSSTAVRSNVIGTGEADISSGVILINLNPSNFIQIVPVELFGSVDVRAAALTVVQIG</sequence>
<dbReference type="EMBL" id="MAOI01000107">
    <property type="protein sequence ID" value="OJD74909.1"/>
    <property type="molecule type" value="Genomic_DNA"/>
</dbReference>
<organism evidence="1 2">
    <name type="scientific">Bacillus paramycoides</name>
    <dbReference type="NCBI Taxonomy" id="2026194"/>
    <lineage>
        <taxon>Bacteria</taxon>
        <taxon>Bacillati</taxon>
        <taxon>Bacillota</taxon>
        <taxon>Bacilli</taxon>
        <taxon>Bacillales</taxon>
        <taxon>Bacillaceae</taxon>
        <taxon>Bacillus</taxon>
        <taxon>Bacillus cereus group</taxon>
    </lineage>
</organism>
<name>A0A1J9VFA9_9BACI</name>
<evidence type="ECO:0008006" key="3">
    <source>
        <dbReference type="Google" id="ProtNLM"/>
    </source>
</evidence>
<dbReference type="GeneID" id="87594137"/>
<gene>
    <name evidence="1" type="ORF">BAU28_17245</name>
</gene>
<reference evidence="1 2" key="1">
    <citation type="submission" date="2016-06" db="EMBL/GenBank/DDBJ databases">
        <title>First insights into the genetic diversity and population structure of in the Bacillus cereus group bacteria from diverse marine environments.</title>
        <authorList>
            <person name="Liu Y."/>
            <person name="Lai Q."/>
            <person name="Shao Z."/>
        </authorList>
    </citation>
    <scope>NUCLEOTIDE SEQUENCE [LARGE SCALE GENOMIC DNA]</scope>
    <source>
        <strain evidence="1 2">NH24A2</strain>
    </source>
</reference>
<protein>
    <recommendedName>
        <fullName evidence="3">Exosporium protein ExsF</fullName>
    </recommendedName>
</protein>
<comment type="caution">
    <text evidence="1">The sequence shown here is derived from an EMBL/GenBank/DDBJ whole genome shotgun (WGS) entry which is preliminary data.</text>
</comment>